<dbReference type="KEGG" id="plen:EIM92_21150"/>
<keyword evidence="4" id="KW-1185">Reference proteome</keyword>
<proteinExistence type="predicted"/>
<accession>A0A3Q8S6H9</accession>
<evidence type="ECO:0000313" key="4">
    <source>
        <dbReference type="Proteomes" id="UP000273145"/>
    </source>
</evidence>
<dbReference type="Pfam" id="PF14398">
    <property type="entry name" value="ATPgrasp_YheCD"/>
    <property type="match status" value="1"/>
</dbReference>
<keyword evidence="1" id="KW-0547">Nucleotide-binding</keyword>
<dbReference type="GO" id="GO:0046872">
    <property type="term" value="F:metal ion binding"/>
    <property type="evidence" value="ECO:0007669"/>
    <property type="project" value="InterPro"/>
</dbReference>
<dbReference type="AlphaFoldDB" id="A0A3Q8S6H9"/>
<dbReference type="Proteomes" id="UP000273145">
    <property type="component" value="Chromosome"/>
</dbReference>
<dbReference type="Gene3D" id="3.30.470.20">
    <property type="entry name" value="ATP-grasp fold, B domain"/>
    <property type="match status" value="1"/>
</dbReference>
<name>A0A3Q8S6H9_9BACL</name>
<evidence type="ECO:0000256" key="1">
    <source>
        <dbReference type="PROSITE-ProRule" id="PRU00409"/>
    </source>
</evidence>
<keyword evidence="1" id="KW-0067">ATP-binding</keyword>
<dbReference type="RefSeq" id="WP_125084527.1">
    <property type="nucleotide sequence ID" value="NZ_CP034248.1"/>
</dbReference>
<organism evidence="3 4">
    <name type="scientific">Paenibacillus lentus</name>
    <dbReference type="NCBI Taxonomy" id="1338368"/>
    <lineage>
        <taxon>Bacteria</taxon>
        <taxon>Bacillati</taxon>
        <taxon>Bacillota</taxon>
        <taxon>Bacilli</taxon>
        <taxon>Bacillales</taxon>
        <taxon>Paenibacillaceae</taxon>
        <taxon>Paenibacillus</taxon>
    </lineage>
</organism>
<evidence type="ECO:0000259" key="2">
    <source>
        <dbReference type="PROSITE" id="PS50975"/>
    </source>
</evidence>
<gene>
    <name evidence="3" type="ORF">EIM92_21150</name>
</gene>
<reference evidence="3 4" key="1">
    <citation type="submission" date="2018-11" db="EMBL/GenBank/DDBJ databases">
        <title>Genome sequencing of Paenibacillus lentus DSM25539(T).</title>
        <authorList>
            <person name="Kook J.-K."/>
            <person name="Park S.-N."/>
            <person name="Lim Y.K."/>
        </authorList>
    </citation>
    <scope>NUCLEOTIDE SEQUENCE [LARGE SCALE GENOMIC DNA]</scope>
    <source>
        <strain evidence="3 4">DSM 25539</strain>
    </source>
</reference>
<dbReference type="SUPFAM" id="SSF56059">
    <property type="entry name" value="Glutathione synthetase ATP-binding domain-like"/>
    <property type="match status" value="1"/>
</dbReference>
<dbReference type="InterPro" id="IPR026838">
    <property type="entry name" value="YheC/D"/>
</dbReference>
<dbReference type="InterPro" id="IPR011761">
    <property type="entry name" value="ATP-grasp"/>
</dbReference>
<feature type="domain" description="ATP-grasp" evidence="2">
    <location>
        <begin position="121"/>
        <end position="360"/>
    </location>
</feature>
<evidence type="ECO:0000313" key="3">
    <source>
        <dbReference type="EMBL" id="AZK48370.1"/>
    </source>
</evidence>
<dbReference type="OrthoDB" id="7869153at2"/>
<dbReference type="GO" id="GO:0005524">
    <property type="term" value="F:ATP binding"/>
    <property type="evidence" value="ECO:0007669"/>
    <property type="project" value="UniProtKB-UniRule"/>
</dbReference>
<protein>
    <submittedName>
        <fullName evidence="3">YheC/YheD family protein</fullName>
    </submittedName>
</protein>
<sequence>MGQDHIGILLNSSMYRGIPQRKTGQESIANYEEAARANGFIPCFLRLGDIDAGKHSSIAYIRNGSDYVRMTIPTPKVIHNRALYRDASAHRKIRSLASQGISIFNLNNRYGKNVIHRLLQEEPRLNQYLPATAELSAASLSSMMSKYHDLILKPVRGSVGDGIMRMQRDSLGWKITYPSKSRRSWTTERFGRDGMPARLQRQFNQITYLIQERIPLAEYETRPLDLRVTVQRGAFGEWAITGMFVKIAPQNSFLSNIAKGGYPYPIHVLTKCIPARLIPDVLSHVEMLSLSIARHLSTRLPLLADLGIDIGLTQEGQPYFIECNGRDQRHGFRKAGLTEIWKETYRRPINFARYLYDRINLNKLRSEA</sequence>
<dbReference type="PROSITE" id="PS50975">
    <property type="entry name" value="ATP_GRASP"/>
    <property type="match status" value="1"/>
</dbReference>
<dbReference type="EMBL" id="CP034248">
    <property type="protein sequence ID" value="AZK48370.1"/>
    <property type="molecule type" value="Genomic_DNA"/>
</dbReference>